<sequence length="282" mass="28445">MIPCIELTTFGYRTEKSLLKYCLHARSPAPEATGANPRARTLRLRPRPSALLSGAPPSARPTGSSSGGQAAVGRADGGSSGLSSAASPAPFHSGSGSSGGGAVSLGSAALAERRPRSSVPGAAAAGARPRWSAGRCATGGRAPATCYLGEGSHGVVCPSAGRGWGSGEGMRGGFPSRSQKSSPNGSGVATLPLPQAAQEPFKAPAPRGTRRSRLAEPDQRPWAGPAPTERSRPAGAHARSPRRTAFASTPARPPSPTLAPSCFRAGLLAQRDSKNCGWQGAV</sequence>
<feature type="region of interest" description="Disordered" evidence="1">
    <location>
        <begin position="47"/>
        <end position="136"/>
    </location>
</feature>
<dbReference type="RefSeq" id="XP_072805018.1">
    <property type="nucleotide sequence ID" value="XM_072948917.1"/>
</dbReference>
<evidence type="ECO:0000256" key="1">
    <source>
        <dbReference type="SAM" id="MobiDB-lite"/>
    </source>
</evidence>
<feature type="compositionally biased region" description="Low complexity" evidence="1">
    <location>
        <begin position="117"/>
        <end position="135"/>
    </location>
</feature>
<organism evidence="2 3">
    <name type="scientific">Vicugna pacos</name>
    <name type="common">Alpaca</name>
    <name type="synonym">Lama pacos</name>
    <dbReference type="NCBI Taxonomy" id="30538"/>
    <lineage>
        <taxon>Eukaryota</taxon>
        <taxon>Metazoa</taxon>
        <taxon>Chordata</taxon>
        <taxon>Craniata</taxon>
        <taxon>Vertebrata</taxon>
        <taxon>Euteleostomi</taxon>
        <taxon>Mammalia</taxon>
        <taxon>Eutheria</taxon>
        <taxon>Laurasiatheria</taxon>
        <taxon>Artiodactyla</taxon>
        <taxon>Tylopoda</taxon>
        <taxon>Camelidae</taxon>
        <taxon>Vicugna</taxon>
    </lineage>
</organism>
<feature type="compositionally biased region" description="Polar residues" evidence="1">
    <location>
        <begin position="176"/>
        <end position="187"/>
    </location>
</feature>
<protein>
    <submittedName>
        <fullName evidence="3">Uncharacterized protein isoform X1</fullName>
    </submittedName>
</protein>
<evidence type="ECO:0000313" key="3">
    <source>
        <dbReference type="RefSeq" id="XP_072805018.1"/>
    </source>
</evidence>
<name>A0ABM5C8N9_VICPA</name>
<dbReference type="GeneID" id="116279758"/>
<dbReference type="Proteomes" id="UP001652581">
    <property type="component" value="Chromosome 24"/>
</dbReference>
<gene>
    <name evidence="3" type="primary">LOC116279758</name>
</gene>
<proteinExistence type="predicted"/>
<feature type="compositionally biased region" description="Low complexity" evidence="1">
    <location>
        <begin position="81"/>
        <end position="95"/>
    </location>
</feature>
<accession>A0ABM5C8N9</accession>
<evidence type="ECO:0000313" key="2">
    <source>
        <dbReference type="Proteomes" id="UP001652581"/>
    </source>
</evidence>
<reference evidence="3" key="1">
    <citation type="submission" date="2025-08" db="UniProtKB">
        <authorList>
            <consortium name="RefSeq"/>
        </authorList>
    </citation>
    <scope>IDENTIFICATION</scope>
</reference>
<keyword evidence="2" id="KW-1185">Reference proteome</keyword>
<feature type="region of interest" description="Disordered" evidence="1">
    <location>
        <begin position="168"/>
        <end position="260"/>
    </location>
</feature>